<evidence type="ECO:0000313" key="3">
    <source>
        <dbReference type="EMBL" id="EGW30241.1"/>
    </source>
</evidence>
<keyword evidence="4" id="KW-1185">Reference proteome</keyword>
<feature type="chain" id="PRO_5012406919" description="Hyphally-regulated cell wall protein N-terminal domain-containing protein" evidence="2">
    <location>
        <begin position="16"/>
        <end position="832"/>
    </location>
</feature>
<dbReference type="OMA" id="PDINAIN"/>
<dbReference type="RefSeq" id="XP_007378007.1">
    <property type="nucleotide sequence ID" value="XM_007377945.1"/>
</dbReference>
<feature type="compositionally biased region" description="Polar residues" evidence="1">
    <location>
        <begin position="779"/>
        <end position="811"/>
    </location>
</feature>
<dbReference type="eggNOG" id="ENOG502SACR">
    <property type="taxonomic scope" value="Eukaryota"/>
</dbReference>
<protein>
    <recommendedName>
        <fullName evidence="5">Hyphally-regulated cell wall protein N-terminal domain-containing protein</fullName>
    </recommendedName>
</protein>
<feature type="compositionally biased region" description="Basic and acidic residues" evidence="1">
    <location>
        <begin position="648"/>
        <end position="665"/>
    </location>
</feature>
<dbReference type="Proteomes" id="UP000000709">
    <property type="component" value="Unassembled WGS sequence"/>
</dbReference>
<organism evidence="4">
    <name type="scientific">Spathaspora passalidarum (strain NRRL Y-27907 / 11-Y1)</name>
    <dbReference type="NCBI Taxonomy" id="619300"/>
    <lineage>
        <taxon>Eukaryota</taxon>
        <taxon>Fungi</taxon>
        <taxon>Dikarya</taxon>
        <taxon>Ascomycota</taxon>
        <taxon>Saccharomycotina</taxon>
        <taxon>Pichiomycetes</taxon>
        <taxon>Debaryomycetaceae</taxon>
        <taxon>Spathaspora</taxon>
    </lineage>
</organism>
<dbReference type="InParanoid" id="G3AVY0"/>
<dbReference type="AlphaFoldDB" id="G3AVY0"/>
<feature type="signal peptide" evidence="2">
    <location>
        <begin position="1"/>
        <end position="15"/>
    </location>
</feature>
<gene>
    <name evidence="3" type="ORF">SPAPADRAFT_69054</name>
</gene>
<dbReference type="EMBL" id="GL996506">
    <property type="protein sequence ID" value="EGW30241.1"/>
    <property type="molecule type" value="Genomic_DNA"/>
</dbReference>
<name>G3AVY0_SPAPN</name>
<dbReference type="STRING" id="619300.G3AVY0"/>
<keyword evidence="2" id="KW-0732">Signal</keyword>
<feature type="region of interest" description="Disordered" evidence="1">
    <location>
        <begin position="358"/>
        <end position="832"/>
    </location>
</feature>
<accession>G3AVY0</accession>
<dbReference type="KEGG" id="spaa:SPAPADRAFT_69054"/>
<feature type="compositionally biased region" description="Low complexity" evidence="1">
    <location>
        <begin position="673"/>
        <end position="702"/>
    </location>
</feature>
<proteinExistence type="predicted"/>
<dbReference type="HOGENOM" id="CLU_341050_0_0_1"/>
<feature type="compositionally biased region" description="Basic and acidic residues" evidence="1">
    <location>
        <begin position="757"/>
        <end position="778"/>
    </location>
</feature>
<feature type="compositionally biased region" description="Low complexity" evidence="1">
    <location>
        <begin position="621"/>
        <end position="633"/>
    </location>
</feature>
<sequence>MWIIRLIIFLRMAWCSTKVISGTHQINMPYDDSYSSVFINEDANVVFFGNENICIHKEIDNLGAITFTTKTGTNIESENILSSFNNKGIARFHANHGKAMKMKIYHAIFENSGTILFQSETTTRDIASSTIHGTLGWTNTGTIIINNKSQSPGKFRMGLIVKNSGIIILNNQNYIQSEGQINGGGCIYLEEKSSCELHSVHSSKDQVFVMGEYTSVWIKGILVNNYMFMNFGAQNEIKFDDNLNRNNFQYFDKSGRLQLSLIPYRSIIIGSGYNVKSFQVSQNGKVLSYNGPRPNTTGCDCKKFPFIGQTIPPNGCEDGGSSQFPDINAINQVDIGIIDTDDSDENNVTKVEIPDLIEAGDNSDKVEVPGTDGGGSSDENELELPSVVGGGNDNNKNEVEVSGGTVKGGSENNEVPGPGGSNENEVELVGTIEGSSGNGNKEEENPGGIDEGGNIEEEVPVDYNEVEFPGIAEGGGNSGSNEMELPSIIEGGEGSNKNEVEVPGNDVENGGGNEKNEVESTAGITEGGADKEKEVPDIAEGGNGNKEVENPGGIDEGGNIEEEVPGDYSEVELPGIAEGGGNSDSNEMELPSIIEGGADKEKEVPDIAEGGSNDKEVETPGSNSEGSSNEINNVNDSKDQVDGSGSNEIKDGITEKNGSDRDDGSKSGPQPDGSGSNGTEEGENVSNGDNSGDSSNNDPSSEFNGIPPESNSGSTHVPDGAKGSTSEGNYGGDVLGNGSIDDSDEKKLAETNNGSDGIRETSNETNDKDSNSESKNETPPESNGSIPGSTPGSNSGVSDGMNESNGVNTDGFTDGTPSGPKEWDSRFSCQPA</sequence>
<evidence type="ECO:0000256" key="1">
    <source>
        <dbReference type="SAM" id="MobiDB-lite"/>
    </source>
</evidence>
<evidence type="ECO:0000313" key="4">
    <source>
        <dbReference type="Proteomes" id="UP000000709"/>
    </source>
</evidence>
<evidence type="ECO:0000256" key="2">
    <source>
        <dbReference type="SAM" id="SignalP"/>
    </source>
</evidence>
<reference evidence="3 4" key="1">
    <citation type="journal article" date="2011" name="Proc. Natl. Acad. Sci. U.S.A.">
        <title>Comparative genomics of xylose-fermenting fungi for enhanced biofuel production.</title>
        <authorList>
            <person name="Wohlbach D.J."/>
            <person name="Kuo A."/>
            <person name="Sato T.K."/>
            <person name="Potts K.M."/>
            <person name="Salamov A.A."/>
            <person name="LaButti K.M."/>
            <person name="Sun H."/>
            <person name="Clum A."/>
            <person name="Pangilinan J.L."/>
            <person name="Lindquist E.A."/>
            <person name="Lucas S."/>
            <person name="Lapidus A."/>
            <person name="Jin M."/>
            <person name="Gunawan C."/>
            <person name="Balan V."/>
            <person name="Dale B.E."/>
            <person name="Jeffries T.W."/>
            <person name="Zinkel R."/>
            <person name="Barry K.W."/>
            <person name="Grigoriev I.V."/>
            <person name="Gasch A.P."/>
        </authorList>
    </citation>
    <scope>NUCLEOTIDE SEQUENCE [LARGE SCALE GENOMIC DNA]</scope>
    <source>
        <strain evidence="4">NRRL Y-27907 / 11-Y1</strain>
    </source>
</reference>
<dbReference type="GeneID" id="18875252"/>
<evidence type="ECO:0008006" key="5">
    <source>
        <dbReference type="Google" id="ProtNLM"/>
    </source>
</evidence>